<organism evidence="1 2">
    <name type="scientific">Psilocybe cf. subviscida</name>
    <dbReference type="NCBI Taxonomy" id="2480587"/>
    <lineage>
        <taxon>Eukaryota</taxon>
        <taxon>Fungi</taxon>
        <taxon>Dikarya</taxon>
        <taxon>Basidiomycota</taxon>
        <taxon>Agaricomycotina</taxon>
        <taxon>Agaricomycetes</taxon>
        <taxon>Agaricomycetidae</taxon>
        <taxon>Agaricales</taxon>
        <taxon>Agaricineae</taxon>
        <taxon>Strophariaceae</taxon>
        <taxon>Psilocybe</taxon>
    </lineage>
</organism>
<sequence>MDEATAVTPVTVDPTPSGDVAAEHKPYIRLGTLKDLDKMVDVACHAFNRDPVFNYMGNLKEFALDPSQQEWKDRALWTRFLHKGSFLLNARVTVVVDPAVKDADGEPKIVASAIWQPPKKRLAVWKVRLILRAGVVPILKRWKWTGFTRITDEYQDTAHKMAKECFKAKGIKKPDVDDSWYLVQMFFPCTGLMSLLMREAFEYAPNDVYTLEATTAASRDQYAHLGYELPIPIPLGQGKCDKDGLQAKGGEATGFEIWSMAKWPKEQEK</sequence>
<dbReference type="EMBL" id="JAACJJ010000002">
    <property type="protein sequence ID" value="KAF5329801.1"/>
    <property type="molecule type" value="Genomic_DNA"/>
</dbReference>
<evidence type="ECO:0000313" key="1">
    <source>
        <dbReference type="EMBL" id="KAF5329801.1"/>
    </source>
</evidence>
<name>A0A8H5FAJ5_9AGAR</name>
<dbReference type="InterPro" id="IPR052523">
    <property type="entry name" value="Trichothecene_AcTrans"/>
</dbReference>
<dbReference type="PANTHER" id="PTHR42791:SF1">
    <property type="entry name" value="N-ACETYLTRANSFERASE DOMAIN-CONTAINING PROTEIN"/>
    <property type="match status" value="1"/>
</dbReference>
<dbReference type="PANTHER" id="PTHR42791">
    <property type="entry name" value="GNAT FAMILY ACETYLTRANSFERASE"/>
    <property type="match status" value="1"/>
</dbReference>
<protein>
    <recommendedName>
        <fullName evidence="3">N-acetyltransferase domain-containing protein</fullName>
    </recommendedName>
</protein>
<reference evidence="1 2" key="1">
    <citation type="journal article" date="2020" name="ISME J.">
        <title>Uncovering the hidden diversity of litter-decomposition mechanisms in mushroom-forming fungi.</title>
        <authorList>
            <person name="Floudas D."/>
            <person name="Bentzer J."/>
            <person name="Ahren D."/>
            <person name="Johansson T."/>
            <person name="Persson P."/>
            <person name="Tunlid A."/>
        </authorList>
    </citation>
    <scope>NUCLEOTIDE SEQUENCE [LARGE SCALE GENOMIC DNA]</scope>
    <source>
        <strain evidence="1 2">CBS 101986</strain>
    </source>
</reference>
<proteinExistence type="predicted"/>
<evidence type="ECO:0008006" key="3">
    <source>
        <dbReference type="Google" id="ProtNLM"/>
    </source>
</evidence>
<evidence type="ECO:0000313" key="2">
    <source>
        <dbReference type="Proteomes" id="UP000567179"/>
    </source>
</evidence>
<gene>
    <name evidence="1" type="ORF">D9619_009072</name>
</gene>
<accession>A0A8H5FAJ5</accession>
<comment type="caution">
    <text evidence="1">The sequence shown here is derived from an EMBL/GenBank/DDBJ whole genome shotgun (WGS) entry which is preliminary data.</text>
</comment>
<dbReference type="Proteomes" id="UP000567179">
    <property type="component" value="Unassembled WGS sequence"/>
</dbReference>
<dbReference type="OrthoDB" id="544277at2759"/>
<dbReference type="Gene3D" id="3.40.630.30">
    <property type="match status" value="1"/>
</dbReference>
<keyword evidence="2" id="KW-1185">Reference proteome</keyword>
<dbReference type="AlphaFoldDB" id="A0A8H5FAJ5"/>